<dbReference type="PANTHER" id="PTHR33254:SF4">
    <property type="entry name" value="4-HYDROXY-4-METHYL-2-OXOGLUTARATE ALDOLASE 3-RELATED"/>
    <property type="match status" value="1"/>
</dbReference>
<keyword evidence="3 7" id="KW-0479">Metal-binding</keyword>
<comment type="cofactor">
    <cofactor evidence="1">
        <name>a divalent metal cation</name>
        <dbReference type="ChEBI" id="CHEBI:60240"/>
    </cofactor>
</comment>
<evidence type="ECO:0000256" key="7">
    <source>
        <dbReference type="PIRSR" id="PIRSR605493-1"/>
    </source>
</evidence>
<evidence type="ECO:0000313" key="8">
    <source>
        <dbReference type="EMBL" id="MUI60429.1"/>
    </source>
</evidence>
<evidence type="ECO:0000256" key="4">
    <source>
        <dbReference type="ARBA" id="ARBA00023239"/>
    </source>
</evidence>
<organism evidence="8">
    <name type="scientific">Pseudomonas aeruginosa</name>
    <dbReference type="NCBI Taxonomy" id="287"/>
    <lineage>
        <taxon>Bacteria</taxon>
        <taxon>Pseudomonadati</taxon>
        <taxon>Pseudomonadota</taxon>
        <taxon>Gammaproteobacteria</taxon>
        <taxon>Pseudomonadales</taxon>
        <taxon>Pseudomonadaceae</taxon>
        <taxon>Pseudomonas</taxon>
    </lineage>
</organism>
<evidence type="ECO:0000256" key="6">
    <source>
        <dbReference type="ARBA" id="ARBA00030169"/>
    </source>
</evidence>
<reference evidence="8" key="1">
    <citation type="submission" date="2019-11" db="EMBL/GenBank/DDBJ databases">
        <title>Genomes of ocular Pseudomonas aeruginosa isolates.</title>
        <authorList>
            <person name="Khan M."/>
            <person name="Rice S.A."/>
            <person name="Willcox M.D.P."/>
            <person name="Stapleton F."/>
        </authorList>
    </citation>
    <scope>NUCLEOTIDE SEQUENCE</scope>
    <source>
        <strain evidence="8">PA206</strain>
    </source>
</reference>
<evidence type="ECO:0000256" key="5">
    <source>
        <dbReference type="ARBA" id="ARBA00029596"/>
    </source>
</evidence>
<protein>
    <recommendedName>
        <fullName evidence="2">Putative 4-hydroxy-4-methyl-2-oxoglutarate aldolase</fullName>
    </recommendedName>
    <alternativeName>
        <fullName evidence="5">Regulator of ribonuclease activity homolog</fullName>
    </alternativeName>
    <alternativeName>
        <fullName evidence="6">RraA-like protein</fullName>
    </alternativeName>
</protein>
<dbReference type="GO" id="GO:0046872">
    <property type="term" value="F:metal ion binding"/>
    <property type="evidence" value="ECO:0007669"/>
    <property type="project" value="UniProtKB-KW"/>
</dbReference>
<dbReference type="InterPro" id="IPR036704">
    <property type="entry name" value="RraA/RraA-like_sf"/>
</dbReference>
<dbReference type="SUPFAM" id="SSF89562">
    <property type="entry name" value="RraA-like"/>
    <property type="match status" value="1"/>
</dbReference>
<accession>A0A6A9K518</accession>
<comment type="cofactor">
    <cofactor evidence="7">
        <name>Mg(2+)</name>
        <dbReference type="ChEBI" id="CHEBI:18420"/>
    </cofactor>
</comment>
<evidence type="ECO:0000256" key="1">
    <source>
        <dbReference type="ARBA" id="ARBA00001968"/>
    </source>
</evidence>
<evidence type="ECO:0000256" key="2">
    <source>
        <dbReference type="ARBA" id="ARBA00016549"/>
    </source>
</evidence>
<proteinExistence type="predicted"/>
<sequence>MSHELFIEIRQQPISTSTFADLLDAYGVGEVLCRNIVSRNMQRHYFIGHAYTVEWERVRKTGDITRAQPSTWEQVKDFLVPDLSSARDLVYVAGAGALTTDAALAGGLSCTYFAKLGFEGIVLGGSVRDAAEVRALTTPVLASNFTPVDTQGAYRVRSTGKSCMIEGSRVTSGDVVVSDDNGTVVFPAPLLGELYEKALEIERIEGEILATLRNGHDHRSLASLVEERNRI</sequence>
<gene>
    <name evidence="8" type="ORF">GNQ20_21700</name>
</gene>
<dbReference type="GO" id="GO:0016829">
    <property type="term" value="F:lyase activity"/>
    <property type="evidence" value="ECO:0007669"/>
    <property type="project" value="UniProtKB-KW"/>
</dbReference>
<dbReference type="InterPro" id="IPR005493">
    <property type="entry name" value="RraA/RraA-like"/>
</dbReference>
<dbReference type="RefSeq" id="WP_234546438.1">
    <property type="nucleotide sequence ID" value="NZ_JADDLY010000015.1"/>
</dbReference>
<comment type="caution">
    <text evidence="8">The sequence shown here is derived from an EMBL/GenBank/DDBJ whole genome shotgun (WGS) entry which is preliminary data.</text>
</comment>
<dbReference type="Gene3D" id="3.50.30.40">
    <property type="entry name" value="Ribonuclease E inhibitor RraA/RraA-like"/>
    <property type="match status" value="1"/>
</dbReference>
<name>A0A6A9K518_PSEAI</name>
<feature type="binding site" evidence="7">
    <location>
        <position position="128"/>
    </location>
    <ligand>
        <name>substrate</name>
    </ligand>
</feature>
<evidence type="ECO:0000256" key="3">
    <source>
        <dbReference type="ARBA" id="ARBA00022723"/>
    </source>
</evidence>
<keyword evidence="4" id="KW-0456">Lyase</keyword>
<feature type="binding site" evidence="7">
    <location>
        <position position="129"/>
    </location>
    <ligand>
        <name>Mg(2+)</name>
        <dbReference type="ChEBI" id="CHEBI:18420"/>
    </ligand>
</feature>
<dbReference type="Pfam" id="PF03737">
    <property type="entry name" value="RraA-like"/>
    <property type="match status" value="1"/>
</dbReference>
<dbReference type="EMBL" id="WOAJ01000009">
    <property type="protein sequence ID" value="MUI60429.1"/>
    <property type="molecule type" value="Genomic_DNA"/>
</dbReference>
<dbReference type="PANTHER" id="PTHR33254">
    <property type="entry name" value="4-HYDROXY-4-METHYL-2-OXOGLUTARATE ALDOLASE 3-RELATED"/>
    <property type="match status" value="1"/>
</dbReference>
<keyword evidence="7" id="KW-0460">Magnesium</keyword>
<dbReference type="AlphaFoldDB" id="A0A6A9K518"/>